<dbReference type="EMBL" id="AZGN01000052">
    <property type="protein sequence ID" value="KRM31762.1"/>
    <property type="molecule type" value="Genomic_DNA"/>
</dbReference>
<reference evidence="1 2" key="1">
    <citation type="journal article" date="2015" name="Genome Announc.">
        <title>Expanding the biotechnology potential of lactobacilli through comparative genomics of 213 strains and associated genera.</title>
        <authorList>
            <person name="Sun Z."/>
            <person name="Harris H.M."/>
            <person name="McCann A."/>
            <person name="Guo C."/>
            <person name="Argimon S."/>
            <person name="Zhang W."/>
            <person name="Yang X."/>
            <person name="Jeffery I.B."/>
            <person name="Cooney J.C."/>
            <person name="Kagawa T.F."/>
            <person name="Liu W."/>
            <person name="Song Y."/>
            <person name="Salvetti E."/>
            <person name="Wrobel A."/>
            <person name="Rasinkangas P."/>
            <person name="Parkhill J."/>
            <person name="Rea M.C."/>
            <person name="O'Sullivan O."/>
            <person name="Ritari J."/>
            <person name="Douillard F.P."/>
            <person name="Paul Ross R."/>
            <person name="Yang R."/>
            <person name="Briner A.E."/>
            <person name="Felis G.E."/>
            <person name="de Vos W.M."/>
            <person name="Barrangou R."/>
            <person name="Klaenhammer T.R."/>
            <person name="Caufield P.W."/>
            <person name="Cui Y."/>
            <person name="Zhang H."/>
            <person name="O'Toole P.W."/>
        </authorList>
    </citation>
    <scope>NUCLEOTIDE SEQUENCE [LARGE SCALE GENOMIC DNA]</scope>
    <source>
        <strain evidence="1 2">DSM 6629</strain>
    </source>
</reference>
<protein>
    <submittedName>
        <fullName evidence="1">Uncharacterized protein</fullName>
    </submittedName>
</protein>
<accession>A0ABR5PNK4</accession>
<organism evidence="1 2">
    <name type="scientific">Lactobacillus intestinalis DSM 6629</name>
    <dbReference type="NCBI Taxonomy" id="1423761"/>
    <lineage>
        <taxon>Bacteria</taxon>
        <taxon>Bacillati</taxon>
        <taxon>Bacillota</taxon>
        <taxon>Bacilli</taxon>
        <taxon>Lactobacillales</taxon>
        <taxon>Lactobacillaceae</taxon>
        <taxon>Lactobacillus</taxon>
    </lineage>
</organism>
<sequence length="307" mass="35906">MLYKNNLKQFDKLYGENLKLQRSQSQNGRRITDLESKLNAERKRRRDLVKNVHYRDNVRAASPELMIDLLIDKCSVNNVTSYRRLTTLNQIYDNAMQDFLSFHYHEKYSYGYIKTVNAQYILHDINQNQDYPVIVPDSILKNINFDLNTVVRCHLNDNASWGVDHFYRTISFRSVSKSQSINKKKSSKKIKESQPTISLTNPEELVRLASKRIVIIGDKYSVGFLNEIKKYCSVETFNGYKDGERRIFDAMHRADYVFMLIGSVLHAMTVYTKGTNDLNENTDKVQTFDVPAKYDGVIRLHYLYANH</sequence>
<comment type="caution">
    <text evidence="1">The sequence shown here is derived from an EMBL/GenBank/DDBJ whole genome shotgun (WGS) entry which is preliminary data.</text>
</comment>
<keyword evidence="2" id="KW-1185">Reference proteome</keyword>
<dbReference type="Proteomes" id="UP000051735">
    <property type="component" value="Unassembled WGS sequence"/>
</dbReference>
<gene>
    <name evidence="1" type="ORF">FC44_GL000463</name>
</gene>
<evidence type="ECO:0000313" key="1">
    <source>
        <dbReference type="EMBL" id="KRM31762.1"/>
    </source>
</evidence>
<proteinExistence type="predicted"/>
<evidence type="ECO:0000313" key="2">
    <source>
        <dbReference type="Proteomes" id="UP000051735"/>
    </source>
</evidence>
<dbReference type="RefSeq" id="WP_201779847.1">
    <property type="nucleotide sequence ID" value="NZ_AZGN01000052.1"/>
</dbReference>
<name>A0ABR5PNK4_9LACO</name>